<gene>
    <name evidence="3" type="ORF">Cgig2_025277</name>
</gene>
<evidence type="ECO:0000313" key="3">
    <source>
        <dbReference type="EMBL" id="KAJ8440078.1"/>
    </source>
</evidence>
<protein>
    <recommendedName>
        <fullName evidence="2">PTC1-like winged helix-turn-helix domain-containing protein</fullName>
    </recommendedName>
</protein>
<dbReference type="InterPro" id="IPR044221">
    <property type="entry name" value="DYAD/AMEIOTIC1"/>
</dbReference>
<sequence length="691" mass="77671">MEIEVGSIYRLDHANLPTEYSSIPPSLSSIRAVLVDRISDDDVTVVFPSTESLRRFLGDEKRSGLMQPNLDEKFVMSLNMGEKLLTQKILFEEFAAQRGTRSFWVLDSADHHDEDGDDDHRTPSTAGLVINWGRRRRATFSGKLRGDRRTSISPCAVVKGESAIAKSLNEEAEDKEDENDEDEDEEEQDVDDDNKQEFSGKHRTVKKRKCQFKGVKYTEKKKRKQAKGSENEKKPMNIQHRWTSERYKLAEKNMLKIMKAKEAVPGNPILRPELRSEARKLIGDTGLLDHLLKHMAGKLAPGGKERFRRRHNPEGAMEYWLESADLVEIRKQAGIKDPYWVPPLGWKPGDSPTQDPVCARELKALKEEVANMKREMEKLACREQAGNDQALMAIPAGTADQTFARLNFEGSLMKPFKEMYEALMKKKAFVEKQLFDISKSLSGMEEEIGRAKGLTSSSEAVSEVADDEKWTKGLTEGDKDKRQAGSCTRNGAFNEAATSQEQPLQITTPKQKQPQNPQNDKAPPPLPPANTAEDQKMREKQERRQRLKSGFRICKPQGTFLWPNQMMLHFDGRDQDILASVGYPTPPSVSSSSSYCRAPPLVFPTPPYDHHMHHHRDVAEPPGVIKRPVAKRATVTLNISTTTIRGSTTIESISSPTTTTASCSSTTTYAHQIFVPDLNEAPPPSIISSFT</sequence>
<feature type="region of interest" description="Disordered" evidence="1">
    <location>
        <begin position="163"/>
        <end position="205"/>
    </location>
</feature>
<dbReference type="AlphaFoldDB" id="A0A9Q1KB19"/>
<feature type="compositionally biased region" description="Low complexity" evidence="1">
    <location>
        <begin position="502"/>
        <end position="521"/>
    </location>
</feature>
<feature type="region of interest" description="Disordered" evidence="1">
    <location>
        <begin position="216"/>
        <end position="235"/>
    </location>
</feature>
<reference evidence="3" key="1">
    <citation type="submission" date="2022-04" db="EMBL/GenBank/DDBJ databases">
        <title>Carnegiea gigantea Genome sequencing and assembly v2.</title>
        <authorList>
            <person name="Copetti D."/>
            <person name="Sanderson M.J."/>
            <person name="Burquez A."/>
            <person name="Wojciechowski M.F."/>
        </authorList>
    </citation>
    <scope>NUCLEOTIDE SEQUENCE</scope>
    <source>
        <strain evidence="3">SGP5-SGP5p</strain>
        <tissue evidence="3">Aerial part</tissue>
    </source>
</reference>
<proteinExistence type="predicted"/>
<dbReference type="Proteomes" id="UP001153076">
    <property type="component" value="Unassembled WGS sequence"/>
</dbReference>
<feature type="compositionally biased region" description="Basic and acidic residues" evidence="1">
    <location>
        <begin position="467"/>
        <end position="483"/>
    </location>
</feature>
<dbReference type="PANTHER" id="PTHR46740">
    <property type="entry name" value="PROTEIN DYAD"/>
    <property type="match status" value="1"/>
</dbReference>
<feature type="compositionally biased region" description="Polar residues" evidence="1">
    <location>
        <begin position="485"/>
        <end position="501"/>
    </location>
</feature>
<dbReference type="PANTHER" id="PTHR46740:SF2">
    <property type="entry name" value="PROTEIN DYAD"/>
    <property type="match status" value="1"/>
</dbReference>
<feature type="compositionally biased region" description="Acidic residues" evidence="1">
    <location>
        <begin position="170"/>
        <end position="192"/>
    </location>
</feature>
<dbReference type="GO" id="GO:0051177">
    <property type="term" value="P:meiotic sister chromatid cohesion"/>
    <property type="evidence" value="ECO:0007669"/>
    <property type="project" value="InterPro"/>
</dbReference>
<evidence type="ECO:0000256" key="1">
    <source>
        <dbReference type="SAM" id="MobiDB-lite"/>
    </source>
</evidence>
<dbReference type="InterPro" id="IPR059080">
    <property type="entry name" value="WHD_PTC1"/>
</dbReference>
<accession>A0A9Q1KB19</accession>
<name>A0A9Q1KB19_9CARY</name>
<dbReference type="EMBL" id="JAKOGI010000199">
    <property type="protein sequence ID" value="KAJ8440078.1"/>
    <property type="molecule type" value="Genomic_DNA"/>
</dbReference>
<evidence type="ECO:0000313" key="4">
    <source>
        <dbReference type="Proteomes" id="UP001153076"/>
    </source>
</evidence>
<dbReference type="Pfam" id="PF25874">
    <property type="entry name" value="WHD_plant_repro"/>
    <property type="match status" value="1"/>
</dbReference>
<dbReference type="OrthoDB" id="515863at2759"/>
<evidence type="ECO:0000259" key="2">
    <source>
        <dbReference type="Pfam" id="PF25874"/>
    </source>
</evidence>
<comment type="caution">
    <text evidence="3">The sequence shown here is derived from an EMBL/GenBank/DDBJ whole genome shotgun (WGS) entry which is preliminary data.</text>
</comment>
<dbReference type="GO" id="GO:0007131">
    <property type="term" value="P:reciprocal meiotic recombination"/>
    <property type="evidence" value="ECO:0007669"/>
    <property type="project" value="InterPro"/>
</dbReference>
<organism evidence="3 4">
    <name type="scientific">Carnegiea gigantea</name>
    <dbReference type="NCBI Taxonomy" id="171969"/>
    <lineage>
        <taxon>Eukaryota</taxon>
        <taxon>Viridiplantae</taxon>
        <taxon>Streptophyta</taxon>
        <taxon>Embryophyta</taxon>
        <taxon>Tracheophyta</taxon>
        <taxon>Spermatophyta</taxon>
        <taxon>Magnoliopsida</taxon>
        <taxon>eudicotyledons</taxon>
        <taxon>Gunneridae</taxon>
        <taxon>Pentapetalae</taxon>
        <taxon>Caryophyllales</taxon>
        <taxon>Cactineae</taxon>
        <taxon>Cactaceae</taxon>
        <taxon>Cactoideae</taxon>
        <taxon>Echinocereeae</taxon>
        <taxon>Carnegiea</taxon>
    </lineage>
</organism>
<feature type="compositionally biased region" description="Basic and acidic residues" evidence="1">
    <location>
        <begin position="533"/>
        <end position="544"/>
    </location>
</feature>
<feature type="domain" description="PTC1-like winged helix-turn-helix" evidence="2">
    <location>
        <begin position="241"/>
        <end position="323"/>
    </location>
</feature>
<feature type="region of interest" description="Disordered" evidence="1">
    <location>
        <begin position="450"/>
        <end position="549"/>
    </location>
</feature>
<keyword evidence="4" id="KW-1185">Reference proteome</keyword>